<feature type="repeat" description="ANK" evidence="4">
    <location>
        <begin position="1325"/>
        <end position="1365"/>
    </location>
</feature>
<keyword evidence="5" id="KW-0560">Oxidoreductase</keyword>
<dbReference type="EC" id="1.2.1.84" evidence="5"/>
<name>A0AA39G4W8_MICHY</name>
<dbReference type="EMBL" id="JAQQBR010000002">
    <property type="protein sequence ID" value="KAK0181115.1"/>
    <property type="molecule type" value="Genomic_DNA"/>
</dbReference>
<dbReference type="InterPro" id="IPR026055">
    <property type="entry name" value="FAR"/>
</dbReference>
<feature type="compositionally biased region" description="Low complexity" evidence="6">
    <location>
        <begin position="820"/>
        <end position="840"/>
    </location>
</feature>
<feature type="compositionally biased region" description="Polar residues" evidence="6">
    <location>
        <begin position="760"/>
        <end position="773"/>
    </location>
</feature>
<comment type="caution">
    <text evidence="9">The sequence shown here is derived from an EMBL/GenBank/DDBJ whole genome shotgun (WGS) entry which is preliminary data.</text>
</comment>
<keyword evidence="4" id="KW-0040">ANK repeat</keyword>
<organism evidence="9 10">
    <name type="scientific">Microctonus hyperodae</name>
    <name type="common">Parasitoid wasp</name>
    <dbReference type="NCBI Taxonomy" id="165561"/>
    <lineage>
        <taxon>Eukaryota</taxon>
        <taxon>Metazoa</taxon>
        <taxon>Ecdysozoa</taxon>
        <taxon>Arthropoda</taxon>
        <taxon>Hexapoda</taxon>
        <taxon>Insecta</taxon>
        <taxon>Pterygota</taxon>
        <taxon>Neoptera</taxon>
        <taxon>Endopterygota</taxon>
        <taxon>Hymenoptera</taxon>
        <taxon>Apocrita</taxon>
        <taxon>Ichneumonoidea</taxon>
        <taxon>Braconidae</taxon>
        <taxon>Euphorinae</taxon>
        <taxon>Microctonus</taxon>
    </lineage>
</organism>
<evidence type="ECO:0000256" key="2">
    <source>
        <dbReference type="ARBA" id="ARBA00022516"/>
    </source>
</evidence>
<dbReference type="SMART" id="SM00248">
    <property type="entry name" value="ANK"/>
    <property type="match status" value="4"/>
</dbReference>
<dbReference type="PANTHER" id="PTHR11011:SF24">
    <property type="entry name" value="FATTY ACYL-COA REDUCTASE"/>
    <property type="match status" value="1"/>
</dbReference>
<feature type="compositionally biased region" description="Acidic residues" evidence="6">
    <location>
        <begin position="587"/>
        <end position="606"/>
    </location>
</feature>
<dbReference type="Proteomes" id="UP001168972">
    <property type="component" value="Unassembled WGS sequence"/>
</dbReference>
<dbReference type="InterPro" id="IPR036770">
    <property type="entry name" value="Ankyrin_rpt-contain_sf"/>
</dbReference>
<evidence type="ECO:0000256" key="1">
    <source>
        <dbReference type="ARBA" id="ARBA00005928"/>
    </source>
</evidence>
<dbReference type="Pfam" id="PF03015">
    <property type="entry name" value="Sterile"/>
    <property type="match status" value="1"/>
</dbReference>
<feature type="compositionally biased region" description="Low complexity" evidence="6">
    <location>
        <begin position="774"/>
        <end position="787"/>
    </location>
</feature>
<evidence type="ECO:0000256" key="3">
    <source>
        <dbReference type="ARBA" id="ARBA00023098"/>
    </source>
</evidence>
<dbReference type="CDD" id="cd09071">
    <property type="entry name" value="FAR_C"/>
    <property type="match status" value="1"/>
</dbReference>
<dbReference type="InterPro" id="IPR002110">
    <property type="entry name" value="Ankyrin_rpt"/>
</dbReference>
<keyword evidence="10" id="KW-1185">Reference proteome</keyword>
<dbReference type="SUPFAM" id="SSF51735">
    <property type="entry name" value="NAD(P)-binding Rossmann-fold domains"/>
    <property type="match status" value="1"/>
</dbReference>
<dbReference type="GO" id="GO:0102965">
    <property type="term" value="F:alcohol-forming long-chain fatty acyl-CoA reductase activity"/>
    <property type="evidence" value="ECO:0007669"/>
    <property type="project" value="UniProtKB-EC"/>
</dbReference>
<gene>
    <name evidence="9" type="ORF">PV327_003426</name>
</gene>
<reference evidence="9" key="1">
    <citation type="journal article" date="2023" name="bioRxiv">
        <title>Scaffold-level genome assemblies of two parasitoid biocontrol wasps reveal the parthenogenesis mechanism and an associated novel virus.</title>
        <authorList>
            <person name="Inwood S."/>
            <person name="Skelly J."/>
            <person name="Guhlin J."/>
            <person name="Harrop T."/>
            <person name="Goldson S."/>
            <person name="Dearden P."/>
        </authorList>
    </citation>
    <scope>NUCLEOTIDE SEQUENCE</scope>
    <source>
        <strain evidence="9">Lincoln</strain>
        <tissue evidence="9">Whole body</tissue>
    </source>
</reference>
<evidence type="ECO:0000256" key="4">
    <source>
        <dbReference type="PROSITE-ProRule" id="PRU00023"/>
    </source>
</evidence>
<dbReference type="Gene3D" id="3.40.50.720">
    <property type="entry name" value="NAD(P)-binding Rossmann-like Domain"/>
    <property type="match status" value="2"/>
</dbReference>
<comment type="catalytic activity">
    <reaction evidence="5">
        <text>a long-chain fatty acyl-CoA + 2 NADPH + 2 H(+) = a long-chain primary fatty alcohol + 2 NADP(+) + CoA</text>
        <dbReference type="Rhea" id="RHEA:52716"/>
        <dbReference type="ChEBI" id="CHEBI:15378"/>
        <dbReference type="ChEBI" id="CHEBI:57287"/>
        <dbReference type="ChEBI" id="CHEBI:57783"/>
        <dbReference type="ChEBI" id="CHEBI:58349"/>
        <dbReference type="ChEBI" id="CHEBI:77396"/>
        <dbReference type="ChEBI" id="CHEBI:83139"/>
        <dbReference type="EC" id="1.2.1.84"/>
    </reaction>
</comment>
<protein>
    <recommendedName>
        <fullName evidence="5">Fatty acyl-CoA reductase</fullName>
        <ecNumber evidence="5">1.2.1.84</ecNumber>
    </recommendedName>
</protein>
<dbReference type="Gene3D" id="1.25.40.20">
    <property type="entry name" value="Ankyrin repeat-containing domain"/>
    <property type="match status" value="1"/>
</dbReference>
<feature type="region of interest" description="Disordered" evidence="6">
    <location>
        <begin position="583"/>
        <end position="625"/>
    </location>
</feature>
<feature type="region of interest" description="Disordered" evidence="6">
    <location>
        <begin position="938"/>
        <end position="978"/>
    </location>
</feature>
<comment type="function">
    <text evidence="5">Catalyzes the reduction of fatty acyl-CoA to fatty alcohols.</text>
</comment>
<evidence type="ECO:0000259" key="8">
    <source>
        <dbReference type="Pfam" id="PF07993"/>
    </source>
</evidence>
<proteinExistence type="inferred from homology"/>
<dbReference type="Pfam" id="PF12796">
    <property type="entry name" value="Ank_2"/>
    <property type="match status" value="1"/>
</dbReference>
<feature type="compositionally biased region" description="Polar residues" evidence="6">
    <location>
        <begin position="431"/>
        <end position="445"/>
    </location>
</feature>
<keyword evidence="5" id="KW-0521">NADP</keyword>
<dbReference type="GO" id="GO:0005777">
    <property type="term" value="C:peroxisome"/>
    <property type="evidence" value="ECO:0007669"/>
    <property type="project" value="TreeGrafter"/>
</dbReference>
<keyword evidence="2 5" id="KW-0444">Lipid biosynthesis</keyword>
<dbReference type="GO" id="GO:0080019">
    <property type="term" value="F:alcohol-forming very long-chain fatty acyl-CoA reductase activity"/>
    <property type="evidence" value="ECO:0007669"/>
    <property type="project" value="InterPro"/>
</dbReference>
<keyword evidence="3 5" id="KW-0443">Lipid metabolism</keyword>
<evidence type="ECO:0000256" key="6">
    <source>
        <dbReference type="SAM" id="MobiDB-lite"/>
    </source>
</evidence>
<dbReference type="Pfam" id="PF07993">
    <property type="entry name" value="NAD_binding_4"/>
    <property type="match status" value="2"/>
</dbReference>
<accession>A0AA39G4W8</accession>
<evidence type="ECO:0000313" key="9">
    <source>
        <dbReference type="EMBL" id="KAK0181115.1"/>
    </source>
</evidence>
<evidence type="ECO:0000256" key="5">
    <source>
        <dbReference type="RuleBase" id="RU363097"/>
    </source>
</evidence>
<feature type="compositionally biased region" description="Low complexity" evidence="6">
    <location>
        <begin position="745"/>
        <end position="759"/>
    </location>
</feature>
<reference evidence="9" key="2">
    <citation type="submission" date="2023-03" db="EMBL/GenBank/DDBJ databases">
        <authorList>
            <person name="Inwood S.N."/>
            <person name="Skelly J.G."/>
            <person name="Guhlin J."/>
            <person name="Harrop T.W.R."/>
            <person name="Goldson S.G."/>
            <person name="Dearden P.K."/>
        </authorList>
    </citation>
    <scope>NUCLEOTIDE SEQUENCE</scope>
    <source>
        <strain evidence="9">Lincoln</strain>
        <tissue evidence="9">Whole body</tissue>
    </source>
</reference>
<feature type="domain" description="Fatty acyl-CoA reductase C-terminal" evidence="7">
    <location>
        <begin position="275"/>
        <end position="347"/>
    </location>
</feature>
<feature type="compositionally biased region" description="Low complexity" evidence="6">
    <location>
        <begin position="938"/>
        <end position="973"/>
    </location>
</feature>
<comment type="similarity">
    <text evidence="1 5">Belongs to the fatty acyl-CoA reductase family.</text>
</comment>
<feature type="region of interest" description="Disordered" evidence="6">
    <location>
        <begin position="741"/>
        <end position="846"/>
    </location>
</feature>
<feature type="domain" description="Thioester reductase (TE)" evidence="8">
    <location>
        <begin position="69"/>
        <end position="207"/>
    </location>
</feature>
<dbReference type="InterPro" id="IPR013120">
    <property type="entry name" value="FAR_NAD-bd"/>
</dbReference>
<dbReference type="SUPFAM" id="SSF48403">
    <property type="entry name" value="Ankyrin repeat"/>
    <property type="match status" value="1"/>
</dbReference>
<feature type="domain" description="Thioester reductase (TE)" evidence="8">
    <location>
        <begin position="21"/>
        <end position="68"/>
    </location>
</feature>
<evidence type="ECO:0000259" key="7">
    <source>
        <dbReference type="Pfam" id="PF03015"/>
    </source>
</evidence>
<sequence>MGKVDPSLSIPEFYAGRSVLITGATGFMGKALIEKLLWSCPDVREIFIIVRPKKGRSVDERLYDMLAKPVFMHVSTAYTQADKPFVEEKVYPADVDWKKTIKVAETVDVDLLKTLTSKYLGKFPNTYTFSKRLAEQVVNDYSHVIPTVIYRPSIVISAVNEPMSGWIDNFNGPVGLLIGGGKGVLRVVLADPTVSSDFIPVDVAIKGMITASWKRGIETITKNPSVHVYNCCGADIKSVSSREVKDLGFRWLPEIPLEGIIWRPSTMHITDRFLLLRLHRKVFIANNAIAYFLLNEWKFKNDKMMDLLDKDLLPGDVESFGFDYSNFDLNLYFRQCLISAKTILLKEDMKNLPAAKKQFIRATLHKFFIAKITLEKPVFRLAQARMRQGAEDLFHWECSAYADINYQPNSPSMDSNMDKMNSGKKSYQSSTEFSAFSDQSMPSTDSDNDNNNENNLECNLKKLRSNITMGRKVSESSDTSSLIDSASSISSSLPDNNLTTMQNDNNNKSLNITKFDDIIEKIVELKFTPNNLNDKQNNKLNIDGKINSGDLNDNFEEKDVDIKENVIEKEKILKGNTVVNKTQEEKEYNEEVVENNSDDNDDDDDDLRARGPVKPQPNQSRNKPYYTLNDWLESSAGMQAYTSDIDSTAQQILSNQQFSDMINPCLDRLEDYNKRQRHNSLNISNNEWITMANQDSERVPNNLDKANPSIPSMPSITVNENSLSGEAFLMEILDLKGFQGAQLDNSNNTNPSPSTSSENWPDSPTSIASYNILSSRSHSRASSRAQSPGSTTNIGSPHVTANIIGSPSDMTQSKHRVRVSTALSSSSSSNHSFSDTPSPSNYHNSFDGRIEEQLGLQFGDFSTWCESCKSSGTIVNNSDNTSDDIDNSLKLLEEVIKDDLECEEMQVVPKYISEENNGSALWRYRMRNRILARQQNEINNHNNQENSSSSSPKSTSSSSSSSSASSSSSSSSSTNQIQNSNLGNTASIISSAQINLVYPEFNGDYGSSSFQDNISQQNIFNKKSLNSAENTLNIEAELVNLLSNNYSENNIGNNQYYLNEQQQQHHQSHQTTNAMNLPPSSYNNFIPQSHENPQQMHLIKPSTSNNQQQFYNCWSAQQQQQQSQQTIFNDFQIPETVSQFRYNHAKRHPERNTAPWSALNLPMTPASNKLKNELDPKEVEKAMKNLLKRSTKELAMPDEDGDTMLMCLLGNPAELYKKKAYLVPLVERLGVLNDGLTKMNNRGEDALYLAAINCPEMAYVSGYLGAVMVQKGIDMSQRLYQTRGDTLIHAVAANGDSHIAVMAELLSLKTQQGNPMFDLSKCNYDGRTPLHIAVEAHDPSGSGISSIGTVRLLLEKGADPKIKEIKCGNTALNLAVSLNCDSALIKSLLMKNGHEAVNIPNRNNNTPLHMVAALSNTIPLDKQVDVCVHLIKAGGLTNIQNQQGKTPLALVSLERKDYIRKRFSDTCIHEDRVVHCHCIENKEFDLPKNYNFVNLTTLLIESCDSVNIESVSLTNSKLINDIEIQNITGKLIFEPNLKMKNFGKIWLRNIGNIPTITHKTFLNIRKIDSFIIENTRIKYLNEQFTDIDVNIFNFNNVIIDNMVGINWSGQSLKIINTIMRNVNGDFNFESLDSIVIINSTIEFTKPGQMSIYGSNARIINSVFSNISINLVAGSVVMSDNCGDGISSLRLSSDWVKSIDNRMPTEIIYTNNRSNLNMFSNINNTVCKAGNCKCQKNSQHNCHNRMNANIYLGIILLILSSNF</sequence>
<dbReference type="GO" id="GO:0035336">
    <property type="term" value="P:long-chain fatty-acyl-CoA metabolic process"/>
    <property type="evidence" value="ECO:0007669"/>
    <property type="project" value="TreeGrafter"/>
</dbReference>
<evidence type="ECO:0000313" key="10">
    <source>
        <dbReference type="Proteomes" id="UP001168972"/>
    </source>
</evidence>
<feature type="region of interest" description="Disordered" evidence="6">
    <location>
        <begin position="431"/>
        <end position="455"/>
    </location>
</feature>
<dbReference type="InterPro" id="IPR036291">
    <property type="entry name" value="NAD(P)-bd_dom_sf"/>
</dbReference>
<dbReference type="PROSITE" id="PS50297">
    <property type="entry name" value="ANK_REP_REGION"/>
    <property type="match status" value="1"/>
</dbReference>
<dbReference type="PANTHER" id="PTHR11011">
    <property type="entry name" value="MALE STERILITY PROTEIN 2-RELATED"/>
    <property type="match status" value="1"/>
</dbReference>
<dbReference type="InterPro" id="IPR033640">
    <property type="entry name" value="FAR_C"/>
</dbReference>
<dbReference type="PROSITE" id="PS50088">
    <property type="entry name" value="ANK_REPEAT"/>
    <property type="match status" value="1"/>
</dbReference>